<protein>
    <submittedName>
        <fullName evidence="1">Uncharacterized protein</fullName>
    </submittedName>
</protein>
<dbReference type="AlphaFoldDB" id="A0AAD1XPJ7"/>
<comment type="caution">
    <text evidence="1">The sequence shown here is derived from an EMBL/GenBank/DDBJ whole genome shotgun (WGS) entry which is preliminary data.</text>
</comment>
<proteinExistence type="predicted"/>
<accession>A0AAD1XPJ7</accession>
<keyword evidence="2" id="KW-1185">Reference proteome</keyword>
<reference evidence="1" key="1">
    <citation type="submission" date="2023-07" db="EMBL/GenBank/DDBJ databases">
        <authorList>
            <consortium name="AG Swart"/>
            <person name="Singh M."/>
            <person name="Singh A."/>
            <person name="Seah K."/>
            <person name="Emmerich C."/>
        </authorList>
    </citation>
    <scope>NUCLEOTIDE SEQUENCE</scope>
    <source>
        <strain evidence="1">DP1</strain>
    </source>
</reference>
<organism evidence="1 2">
    <name type="scientific">Euplotes crassus</name>
    <dbReference type="NCBI Taxonomy" id="5936"/>
    <lineage>
        <taxon>Eukaryota</taxon>
        <taxon>Sar</taxon>
        <taxon>Alveolata</taxon>
        <taxon>Ciliophora</taxon>
        <taxon>Intramacronucleata</taxon>
        <taxon>Spirotrichea</taxon>
        <taxon>Hypotrichia</taxon>
        <taxon>Euplotida</taxon>
        <taxon>Euplotidae</taxon>
        <taxon>Moneuplotes</taxon>
    </lineage>
</organism>
<sequence length="269" mass="30941">MKKYLKGHNSLRKRHIVELPLLKEELKINQEFLHKFPKKAISYYSERSNNEGNSFSLSTENKFFSPLKKLKNFKSKIETLEIVCLTEQLPTQFLKFLLQSRIGSAGIEHLKIGCPTPSKENIDPRCDASRILKHLGPRVSTIITISGSDISPGTMQKLMISIPSVKRLNFINCKIDVEGAKIPARATFSLQELVFIKCHGKQRSDWDSDSYKFEDFLSFISKSSIKDRYLSLKVFSNISDSEMREMLRNTGLSDRVKLEGAYMKVKEYY</sequence>
<evidence type="ECO:0000313" key="1">
    <source>
        <dbReference type="EMBL" id="CAI2376563.1"/>
    </source>
</evidence>
<evidence type="ECO:0000313" key="2">
    <source>
        <dbReference type="Proteomes" id="UP001295684"/>
    </source>
</evidence>
<dbReference type="EMBL" id="CAMPGE010018125">
    <property type="protein sequence ID" value="CAI2376563.1"/>
    <property type="molecule type" value="Genomic_DNA"/>
</dbReference>
<dbReference type="Proteomes" id="UP001295684">
    <property type="component" value="Unassembled WGS sequence"/>
</dbReference>
<name>A0AAD1XPJ7_EUPCR</name>
<gene>
    <name evidence="1" type="ORF">ECRASSUSDP1_LOCUS17933</name>
</gene>